<organism evidence="2 3">
    <name type="scientific">Fusarium oxysporum f. sp. cubense</name>
    <dbReference type="NCBI Taxonomy" id="61366"/>
    <lineage>
        <taxon>Eukaryota</taxon>
        <taxon>Fungi</taxon>
        <taxon>Dikarya</taxon>
        <taxon>Ascomycota</taxon>
        <taxon>Pezizomycotina</taxon>
        <taxon>Sordariomycetes</taxon>
        <taxon>Hypocreomycetidae</taxon>
        <taxon>Hypocreales</taxon>
        <taxon>Nectriaceae</taxon>
        <taxon>Fusarium</taxon>
        <taxon>Fusarium oxysporum species complex</taxon>
    </lineage>
</organism>
<accession>A0A5C6SPN8</accession>
<comment type="caution">
    <text evidence="2">The sequence shown here is derived from an EMBL/GenBank/DDBJ whole genome shotgun (WGS) entry which is preliminary data.</text>
</comment>
<gene>
    <name evidence="2" type="ORF">FocTR4_00014696</name>
</gene>
<evidence type="ECO:0000256" key="1">
    <source>
        <dbReference type="SAM" id="MobiDB-lite"/>
    </source>
</evidence>
<protein>
    <submittedName>
        <fullName evidence="2">Uncharacterized protein</fullName>
    </submittedName>
</protein>
<reference evidence="2 3" key="1">
    <citation type="submission" date="2019-07" db="EMBL/GenBank/DDBJ databases">
        <title>The First High-Quality Draft Genome Sequence of the Causal Agent of the Current Panama Disease Epidemic.</title>
        <authorList>
            <person name="Warmington R.J."/>
            <person name="Kay W."/>
            <person name="Jeffries A."/>
            <person name="Bebber D."/>
            <person name="Moore K."/>
            <person name="Studholme D.J."/>
        </authorList>
    </citation>
    <scope>NUCLEOTIDE SEQUENCE [LARGE SCALE GENOMIC DNA]</scope>
    <source>
        <strain evidence="2 3">TR4</strain>
    </source>
</reference>
<dbReference type="Proteomes" id="UP000321331">
    <property type="component" value="Unassembled WGS sequence"/>
</dbReference>
<dbReference type="EMBL" id="VMNF01000011">
    <property type="protein sequence ID" value="TXC00324.1"/>
    <property type="molecule type" value="Genomic_DNA"/>
</dbReference>
<name>A0A5C6SPN8_FUSOC</name>
<dbReference type="AlphaFoldDB" id="A0A5C6SPN8"/>
<feature type="region of interest" description="Disordered" evidence="1">
    <location>
        <begin position="1"/>
        <end position="22"/>
    </location>
</feature>
<sequence length="106" mass="11545">MAARGALAASMHSPLNHSPPPAQSLREAIANIRNPLTIAILSAMNPRSFKAHVNRAIEHSGNQYLRPAINSILSISPSRGIRYVDSLLSVGAVELNDRISKLNWLR</sequence>
<proteinExistence type="predicted"/>
<evidence type="ECO:0000313" key="3">
    <source>
        <dbReference type="Proteomes" id="UP000321331"/>
    </source>
</evidence>
<evidence type="ECO:0000313" key="2">
    <source>
        <dbReference type="EMBL" id="TXC00324.1"/>
    </source>
</evidence>